<feature type="compositionally biased region" description="Basic residues" evidence="1">
    <location>
        <begin position="161"/>
        <end position="173"/>
    </location>
</feature>
<dbReference type="InParanoid" id="F6X646"/>
<reference evidence="3" key="1">
    <citation type="journal article" date="2002" name="Science">
        <title>The draft genome of Ciona intestinalis: insights into chordate and vertebrate origins.</title>
        <authorList>
            <person name="Dehal P."/>
            <person name="Satou Y."/>
            <person name="Campbell R.K."/>
            <person name="Chapman J."/>
            <person name="Degnan B."/>
            <person name="De Tomaso A."/>
            <person name="Davidson B."/>
            <person name="Di Gregorio A."/>
            <person name="Gelpke M."/>
            <person name="Goodstein D.M."/>
            <person name="Harafuji N."/>
            <person name="Hastings K.E."/>
            <person name="Ho I."/>
            <person name="Hotta K."/>
            <person name="Huang W."/>
            <person name="Kawashima T."/>
            <person name="Lemaire P."/>
            <person name="Martinez D."/>
            <person name="Meinertzhagen I.A."/>
            <person name="Necula S."/>
            <person name="Nonaka M."/>
            <person name="Putnam N."/>
            <person name="Rash S."/>
            <person name="Saiga H."/>
            <person name="Satake M."/>
            <person name="Terry A."/>
            <person name="Yamada L."/>
            <person name="Wang H.G."/>
            <person name="Awazu S."/>
            <person name="Azumi K."/>
            <person name="Boore J."/>
            <person name="Branno M."/>
            <person name="Chin-Bow S."/>
            <person name="DeSantis R."/>
            <person name="Doyle S."/>
            <person name="Francino P."/>
            <person name="Keys D.N."/>
            <person name="Haga S."/>
            <person name="Hayashi H."/>
            <person name="Hino K."/>
            <person name="Imai K.S."/>
            <person name="Inaba K."/>
            <person name="Kano S."/>
            <person name="Kobayashi K."/>
            <person name="Kobayashi M."/>
            <person name="Lee B.I."/>
            <person name="Makabe K.W."/>
            <person name="Manohar C."/>
            <person name="Matassi G."/>
            <person name="Medina M."/>
            <person name="Mochizuki Y."/>
            <person name="Mount S."/>
            <person name="Morishita T."/>
            <person name="Miura S."/>
            <person name="Nakayama A."/>
            <person name="Nishizaka S."/>
            <person name="Nomoto H."/>
            <person name="Ohta F."/>
            <person name="Oishi K."/>
            <person name="Rigoutsos I."/>
            <person name="Sano M."/>
            <person name="Sasaki A."/>
            <person name="Sasakura Y."/>
            <person name="Shoguchi E."/>
            <person name="Shin-i T."/>
            <person name="Spagnuolo A."/>
            <person name="Stainier D."/>
            <person name="Suzuki M.M."/>
            <person name="Tassy O."/>
            <person name="Takatori N."/>
            <person name="Tokuoka M."/>
            <person name="Yagi K."/>
            <person name="Yoshizaki F."/>
            <person name="Wada S."/>
            <person name="Zhang C."/>
            <person name="Hyatt P.D."/>
            <person name="Larimer F."/>
            <person name="Detter C."/>
            <person name="Doggett N."/>
            <person name="Glavina T."/>
            <person name="Hawkins T."/>
            <person name="Richardson P."/>
            <person name="Lucas S."/>
            <person name="Kohara Y."/>
            <person name="Levine M."/>
            <person name="Satoh N."/>
            <person name="Rokhsar D.S."/>
        </authorList>
    </citation>
    <scope>NUCLEOTIDE SEQUENCE [LARGE SCALE GENOMIC DNA]</scope>
</reference>
<reference evidence="2" key="2">
    <citation type="journal article" date="2008" name="Genome Biol.">
        <title>Improved genome assembly and evidence-based global gene model set for the chordate Ciona intestinalis: new insight into intron and operon populations.</title>
        <authorList>
            <person name="Satou Y."/>
            <person name="Mineta K."/>
            <person name="Ogasawara M."/>
            <person name="Sasakura Y."/>
            <person name="Shoguchi E."/>
            <person name="Ueno K."/>
            <person name="Yamada L."/>
            <person name="Matsumoto J."/>
            <person name="Wasserscheid J."/>
            <person name="Dewar K."/>
            <person name="Wiley G.B."/>
            <person name="Macmil S.L."/>
            <person name="Roe B.A."/>
            <person name="Zeller R.W."/>
            <person name="Hastings K.E."/>
            <person name="Lemaire P."/>
            <person name="Lindquist E."/>
            <person name="Endo T."/>
            <person name="Hotta K."/>
            <person name="Inaba K."/>
        </authorList>
    </citation>
    <scope>NUCLEOTIDE SEQUENCE [LARGE SCALE GENOMIC DNA]</scope>
    <source>
        <strain evidence="2">wild type</strain>
    </source>
</reference>
<organism evidence="2 3">
    <name type="scientific">Ciona intestinalis</name>
    <name type="common">Transparent sea squirt</name>
    <name type="synonym">Ascidia intestinalis</name>
    <dbReference type="NCBI Taxonomy" id="7719"/>
    <lineage>
        <taxon>Eukaryota</taxon>
        <taxon>Metazoa</taxon>
        <taxon>Chordata</taxon>
        <taxon>Tunicata</taxon>
        <taxon>Ascidiacea</taxon>
        <taxon>Phlebobranchia</taxon>
        <taxon>Cionidae</taxon>
        <taxon>Ciona</taxon>
    </lineage>
</organism>
<dbReference type="STRING" id="7719.ENSCINP00000003614"/>
<accession>F6X646</accession>
<dbReference type="PANTHER" id="PTHR21844">
    <property type="entry name" value="AKT1 SUBSTRATE 1 PROTEIN"/>
    <property type="match status" value="1"/>
</dbReference>
<evidence type="ECO:0000313" key="3">
    <source>
        <dbReference type="Proteomes" id="UP000008144"/>
    </source>
</evidence>
<feature type="compositionally biased region" description="Polar residues" evidence="1">
    <location>
        <begin position="128"/>
        <end position="149"/>
    </location>
</feature>
<keyword evidence="3" id="KW-1185">Reference proteome</keyword>
<dbReference type="EMBL" id="EAAA01002493">
    <property type="status" value="NOT_ANNOTATED_CDS"/>
    <property type="molecule type" value="Genomic_DNA"/>
</dbReference>
<dbReference type="GO" id="GO:1904262">
    <property type="term" value="P:negative regulation of TORC1 signaling"/>
    <property type="evidence" value="ECO:0000318"/>
    <property type="project" value="GO_Central"/>
</dbReference>
<sequence>MESAMGTTQLQAWKSLKLAVDKYSQSTGAEVAVATTYFADTTDNHLSFNQSKPKTTVYGHGSLLFEVRKIVEVPGASMRDQQWIIPEKNVDNADVINAQQIPINPKLHQQSVSRSLASSFRTLKLDSHPSTLAHGSSGSACITPPSMQDSPAHEIKDKPGTGRRKSKQKKSKKQNLSEDFELDDNLLFDEHDEEPSSDDESEDSDESEEDPRPLRFGRYHAPPSGRMLQQNLLSQDQFATSLPVNINLNWGNRTDASRFRANQGPHPPTFDQSKLVTSGPKIVRADKTPQLDTMMASMQALARSVTDDSALIFGDRPRPRIHDESGFKGNMKF</sequence>
<evidence type="ECO:0000256" key="1">
    <source>
        <dbReference type="SAM" id="MobiDB-lite"/>
    </source>
</evidence>
<proteinExistence type="predicted"/>
<dbReference type="InterPro" id="IPR026682">
    <property type="entry name" value="AKT1S1"/>
</dbReference>
<dbReference type="GO" id="GO:0005737">
    <property type="term" value="C:cytoplasm"/>
    <property type="evidence" value="ECO:0000318"/>
    <property type="project" value="GO_Central"/>
</dbReference>
<name>F6X646_CIOIN</name>
<dbReference type="GeneTree" id="ENSGT00390000017397"/>
<dbReference type="RefSeq" id="XP_002126556.1">
    <property type="nucleotide sequence ID" value="XM_002126520.3"/>
</dbReference>
<dbReference type="OMA" id="NINLNWG"/>
<dbReference type="FunCoup" id="F6X646">
    <property type="interactions" value="28"/>
</dbReference>
<feature type="region of interest" description="Disordered" evidence="1">
    <location>
        <begin position="128"/>
        <end position="222"/>
    </location>
</feature>
<dbReference type="GeneID" id="100176540"/>
<feature type="compositionally biased region" description="Basic and acidic residues" evidence="1">
    <location>
        <begin position="151"/>
        <end position="160"/>
    </location>
</feature>
<dbReference type="OrthoDB" id="9992964at2759"/>
<dbReference type="Ensembl" id="ENSCINT00000003614.3">
    <property type="protein sequence ID" value="ENSCINP00000003614.3"/>
    <property type="gene ID" value="ENSCING00000001793.3"/>
</dbReference>
<dbReference type="HOGENOM" id="CLU_834073_0_0_1"/>
<dbReference type="AlphaFoldDB" id="F6X646"/>
<protein>
    <submittedName>
        <fullName evidence="2">Uncharacterized LOC100176540</fullName>
    </submittedName>
</protein>
<dbReference type="PANTHER" id="PTHR21844:SF2">
    <property type="entry name" value="PROLINE-RICH AKT1 SUBSTRATE 1"/>
    <property type="match status" value="1"/>
</dbReference>
<dbReference type="GO" id="GO:0048011">
    <property type="term" value="P:neurotrophin TRK receptor signaling pathway"/>
    <property type="evidence" value="ECO:0007669"/>
    <property type="project" value="InterPro"/>
</dbReference>
<accession>A0A1W2W8I6</accession>
<gene>
    <name evidence="2" type="primary">LOC100176540</name>
</gene>
<feature type="compositionally biased region" description="Acidic residues" evidence="1">
    <location>
        <begin position="178"/>
        <end position="209"/>
    </location>
</feature>
<evidence type="ECO:0000313" key="2">
    <source>
        <dbReference type="Ensembl" id="ENSCINP00000003614.3"/>
    </source>
</evidence>
<reference evidence="2" key="4">
    <citation type="submission" date="2025-09" db="UniProtKB">
        <authorList>
            <consortium name="Ensembl"/>
        </authorList>
    </citation>
    <scope>IDENTIFICATION</scope>
</reference>
<dbReference type="Proteomes" id="UP000008144">
    <property type="component" value="Chromosome 7"/>
</dbReference>
<dbReference type="KEGG" id="cin:100176540"/>
<reference evidence="2" key="3">
    <citation type="submission" date="2025-08" db="UniProtKB">
        <authorList>
            <consortium name="Ensembl"/>
        </authorList>
    </citation>
    <scope>IDENTIFICATION</scope>
</reference>